<keyword evidence="1" id="KW-0614">Plasmid</keyword>
<proteinExistence type="predicted"/>
<keyword evidence="2" id="KW-1185">Reference proteome</keyword>
<organism evidence="1 2">
    <name type="scientific">Phaeobacter piscinae</name>
    <dbReference type="NCBI Taxonomy" id="1580596"/>
    <lineage>
        <taxon>Bacteria</taxon>
        <taxon>Pseudomonadati</taxon>
        <taxon>Pseudomonadota</taxon>
        <taxon>Alphaproteobacteria</taxon>
        <taxon>Rhodobacterales</taxon>
        <taxon>Roseobacteraceae</taxon>
        <taxon>Phaeobacter</taxon>
    </lineage>
</organism>
<reference evidence="1 2" key="4">
    <citation type="journal article" date="2018" name="Environ. Microbiol. Rep.">
        <title>Phylogenetic distribution of roseobacticides in the Roseobacter group and their effect on microalgae.</title>
        <authorList>
            <person name="Sonnenschein E.C."/>
            <person name="Phippen C.B."/>
            <person name="Bentzon-Tilia M."/>
            <person name="Rasmussen S.A."/>
            <person name="Nielsen K.F."/>
            <person name="Gram L."/>
        </authorList>
    </citation>
    <scope>NUCLEOTIDE SEQUENCE [LARGE SCALE GENOMIC DNA]</scope>
    <source>
        <strain evidence="1 2">P36</strain>
    </source>
</reference>
<dbReference type="EMBL" id="CP010648">
    <property type="protein sequence ID" value="ATG38072.1"/>
    <property type="molecule type" value="Genomic_DNA"/>
</dbReference>
<reference evidence="1 2" key="2">
    <citation type="journal article" date="2017" name="Genome Biol. Evol.">
        <title>Trajectories and Drivers of Genome Evolution in Surface-Associated Marine Phaeobacter.</title>
        <authorList>
            <person name="Freese H.M."/>
            <person name="Sikorski J."/>
            <person name="Bunk B."/>
            <person name="Scheuner C."/>
            <person name="Meier-Kolthoff J.P."/>
            <person name="Sproer C."/>
            <person name="Gram L."/>
            <person name="Overmann J."/>
        </authorList>
    </citation>
    <scope>NUCLEOTIDE SEQUENCE [LARGE SCALE GENOMIC DNA]</scope>
    <source>
        <strain evidence="1 2">P36</strain>
    </source>
</reference>
<sequence>MVAPTSIQEVSFLTKMDEFGLFWSAAERRSADMGCDLKAGGRGIWPRHFEEQASDTGFLFSRGFDRGRAGAEPLSWQAGSETGHHLIERTGQTYKTRAGCHL</sequence>
<reference evidence="1 2" key="3">
    <citation type="journal article" date="2017" name="Int. J. Syst. Evol. Microbiol.">
        <title>Adaptation of Surface-Associated Bacteria to the Open Ocean: A Genomically Distinct Subpopulation of Phaeobacter gallaeciensis Colonizes Pacific Mesozooplankton.</title>
        <authorList>
            <person name="Freese H.M."/>
            <person name="Methner A."/>
            <person name="Overmann J."/>
        </authorList>
    </citation>
    <scope>NUCLEOTIDE SEQUENCE [LARGE SCALE GENOMIC DNA]</scope>
    <source>
        <strain evidence="1 2">P36</strain>
    </source>
</reference>
<dbReference type="Proteomes" id="UP000218891">
    <property type="component" value="Plasmid pP36_e"/>
</dbReference>
<name>A0ABM6PJT4_9RHOB</name>
<geneLocation type="plasmid" evidence="1 2">
    <name>pP36_e</name>
</geneLocation>
<evidence type="ECO:0000313" key="2">
    <source>
        <dbReference type="Proteomes" id="UP000218891"/>
    </source>
</evidence>
<evidence type="ECO:0000313" key="1">
    <source>
        <dbReference type="EMBL" id="ATG38072.1"/>
    </source>
</evidence>
<gene>
    <name evidence="1" type="ORF">PhaeoP36_03997</name>
</gene>
<reference evidence="1 2" key="1">
    <citation type="journal article" date="2017" name="Front. Microbiol.">
        <title>Phaeobacter piscinae sp. nov., a species of the Roseobacter group and potential aquaculture probiont.</title>
        <authorList>
            <person name="Sonnenschein E.C."/>
            <person name="Phippen C.B.W."/>
            <person name="Nielsen K.F."/>
            <person name="Mateiu R.V."/>
            <person name="Melchiorsen J."/>
            <person name="Gram L."/>
            <person name="Overmann J."/>
            <person name="Freese H.M."/>
        </authorList>
    </citation>
    <scope>NUCLEOTIDE SEQUENCE [LARGE SCALE GENOMIC DNA]</scope>
    <source>
        <strain evidence="1 2">P36</strain>
    </source>
</reference>
<protein>
    <submittedName>
        <fullName evidence="1">Uncharacterized protein</fullName>
    </submittedName>
</protein>
<accession>A0ABM6PJT4</accession>